<dbReference type="PANTHER" id="PTHR43157:SF31">
    <property type="entry name" value="PHOSPHATIDYLINOSITOL-GLYCAN BIOSYNTHESIS CLASS F PROTEIN"/>
    <property type="match status" value="1"/>
</dbReference>
<comment type="caution">
    <text evidence="3">The sequence shown here is derived from an EMBL/GenBank/DDBJ whole genome shotgun (WGS) entry which is preliminary data.</text>
</comment>
<dbReference type="Gene3D" id="3.40.50.720">
    <property type="entry name" value="NAD(P)-binding Rossmann-like Domain"/>
    <property type="match status" value="1"/>
</dbReference>
<accession>A0AAV2TTJ3</accession>
<evidence type="ECO:0000256" key="1">
    <source>
        <dbReference type="ARBA" id="ARBA00023002"/>
    </source>
</evidence>
<sequence>MHNPSFDTACAIRVQTENAKNTTEKTRWWINPSVDPGASVFLVFVEVWAQVRPLPPSGPTLNRRFAVQAAGVISAFSTVGFLGYRLFVSTPRYNGPELDMQNKTVIVTEPSARLSRELLQNLARRGANLILACSDPDVCTDTKEKMLRVTKTNPSRVICRRLEMNSSTSVRRFAAEILADHPKLDRVIIQSPSCVTGVIAGKRRPTFDGIEHELGTNYFNAYLLSRLLWDRVDSSNGRLILVADTDAATTEAESAPRMPNGKQLEFPMDDLNFESDQKYEPKKAYQRSQWFLQMFADELSRRTAGKTNASIVLVNPRISHSTAPPPDANSETSSGFFERFLDYGARLLRRKAASTTFFCTVADLKPVGQQNEQQPSDSAPSNASSDRNVKRAPVYQDLRLIHCPTTTDEITESSRTAAEILWKVSDKWTRLDTHPAPLPLPPRPLRV</sequence>
<dbReference type="Proteomes" id="UP001497525">
    <property type="component" value="Unassembled WGS sequence"/>
</dbReference>
<dbReference type="AlphaFoldDB" id="A0AAV2TTJ3"/>
<evidence type="ECO:0008006" key="5">
    <source>
        <dbReference type="Google" id="ProtNLM"/>
    </source>
</evidence>
<reference evidence="3" key="1">
    <citation type="submission" date="2024-06" db="EMBL/GenBank/DDBJ databases">
        <authorList>
            <person name="Liu X."/>
            <person name="Lenzi L."/>
            <person name="Haldenby T S."/>
            <person name="Uol C."/>
        </authorList>
    </citation>
    <scope>NUCLEOTIDE SEQUENCE</scope>
</reference>
<dbReference type="PANTHER" id="PTHR43157">
    <property type="entry name" value="PHOSPHATIDYLINOSITOL-GLYCAN BIOSYNTHESIS CLASS F PROTEIN-RELATED"/>
    <property type="match status" value="1"/>
</dbReference>
<evidence type="ECO:0000313" key="3">
    <source>
        <dbReference type="EMBL" id="CAL5139742.1"/>
    </source>
</evidence>
<protein>
    <recommendedName>
        <fullName evidence="5">Retinol dehydrogenase 13</fullName>
    </recommendedName>
</protein>
<dbReference type="SUPFAM" id="SSF51735">
    <property type="entry name" value="NAD(P)-binding Rossmann-fold domains"/>
    <property type="match status" value="1"/>
</dbReference>
<feature type="region of interest" description="Disordered" evidence="2">
    <location>
        <begin position="368"/>
        <end position="390"/>
    </location>
</feature>
<proteinExistence type="predicted"/>
<evidence type="ECO:0000256" key="2">
    <source>
        <dbReference type="SAM" id="MobiDB-lite"/>
    </source>
</evidence>
<gene>
    <name evidence="3" type="ORF">CDAUBV1_LOCUS14900</name>
</gene>
<organism evidence="3 4">
    <name type="scientific">Calicophoron daubneyi</name>
    <name type="common">Rumen fluke</name>
    <name type="synonym">Paramphistomum daubneyi</name>
    <dbReference type="NCBI Taxonomy" id="300641"/>
    <lineage>
        <taxon>Eukaryota</taxon>
        <taxon>Metazoa</taxon>
        <taxon>Spiralia</taxon>
        <taxon>Lophotrochozoa</taxon>
        <taxon>Platyhelminthes</taxon>
        <taxon>Trematoda</taxon>
        <taxon>Digenea</taxon>
        <taxon>Plagiorchiida</taxon>
        <taxon>Pronocephalata</taxon>
        <taxon>Paramphistomoidea</taxon>
        <taxon>Paramphistomidae</taxon>
        <taxon>Calicophoron</taxon>
    </lineage>
</organism>
<evidence type="ECO:0000313" key="4">
    <source>
        <dbReference type="Proteomes" id="UP001497525"/>
    </source>
</evidence>
<dbReference type="GO" id="GO:0016491">
    <property type="term" value="F:oxidoreductase activity"/>
    <property type="evidence" value="ECO:0007669"/>
    <property type="project" value="UniProtKB-KW"/>
</dbReference>
<name>A0AAV2TTJ3_CALDB</name>
<dbReference type="InterPro" id="IPR036291">
    <property type="entry name" value="NAD(P)-bd_dom_sf"/>
</dbReference>
<dbReference type="EMBL" id="CAXLJL010000634">
    <property type="protein sequence ID" value="CAL5139742.1"/>
    <property type="molecule type" value="Genomic_DNA"/>
</dbReference>
<keyword evidence="1" id="KW-0560">Oxidoreductase</keyword>
<feature type="compositionally biased region" description="Low complexity" evidence="2">
    <location>
        <begin position="373"/>
        <end position="386"/>
    </location>
</feature>